<evidence type="ECO:0000313" key="4">
    <source>
        <dbReference type="Proteomes" id="UP000490060"/>
    </source>
</evidence>
<feature type="transmembrane region" description="Helical" evidence="2">
    <location>
        <begin position="36"/>
        <end position="54"/>
    </location>
</feature>
<feature type="transmembrane region" description="Helical" evidence="2">
    <location>
        <begin position="88"/>
        <end position="108"/>
    </location>
</feature>
<feature type="compositionally biased region" description="Basic and acidic residues" evidence="1">
    <location>
        <begin position="206"/>
        <end position="216"/>
    </location>
</feature>
<evidence type="ECO:0000256" key="1">
    <source>
        <dbReference type="SAM" id="MobiDB-lite"/>
    </source>
</evidence>
<feature type="transmembrane region" description="Helical" evidence="2">
    <location>
        <begin position="61"/>
        <end position="82"/>
    </location>
</feature>
<feature type="compositionally biased region" description="Polar residues" evidence="1">
    <location>
        <begin position="193"/>
        <end position="204"/>
    </location>
</feature>
<gene>
    <name evidence="3" type="ORF">TNO010_400036</name>
</gene>
<dbReference type="AlphaFoldDB" id="A0A2I2MAA6"/>
<feature type="compositionally biased region" description="Basic residues" evidence="1">
    <location>
        <begin position="249"/>
        <end position="260"/>
    </location>
</feature>
<evidence type="ECO:0000313" key="3">
    <source>
        <dbReference type="EMBL" id="SOU89461.1"/>
    </source>
</evidence>
<feature type="compositionally biased region" description="Basic and acidic residues" evidence="1">
    <location>
        <begin position="172"/>
        <end position="184"/>
    </location>
</feature>
<keyword evidence="2" id="KW-0812">Transmembrane</keyword>
<feature type="region of interest" description="Disordered" evidence="1">
    <location>
        <begin position="236"/>
        <end position="260"/>
    </location>
</feature>
<organism evidence="3 4">
    <name type="scientific">Tenacibaculum finnmarkense genomovar ulcerans</name>
    <dbReference type="NCBI Taxonomy" id="2781388"/>
    <lineage>
        <taxon>Bacteria</taxon>
        <taxon>Pseudomonadati</taxon>
        <taxon>Bacteroidota</taxon>
        <taxon>Flavobacteriia</taxon>
        <taxon>Flavobacteriales</taxon>
        <taxon>Flavobacteriaceae</taxon>
        <taxon>Tenacibaculum</taxon>
        <taxon>Tenacibaculum finnmarkense</taxon>
    </lineage>
</organism>
<sequence>MLDQIKLFRENQQKKPLYKTLTSMRSLAISIQSYNIFYGIKQAAFFYLLFEYLIPNDYLRVIPALFFGYFVAKAMLNIAVNIPEEKEWVIVSIAFFDFLMLCVIVDIMHKTDITEITNNLIFCGFVTYIGYWLNQVFVLKVEKTEKADTQKLIASLEQRLVAYKMQVTELEKNGTDADHGRPNTDHGQPSALPYSSNTDHSQPSADHGRPNTDQVKEGNQTNLLDSIDKTCPHCKRACPSKRSRDSHKGKCKLNPKNITK</sequence>
<protein>
    <submittedName>
        <fullName evidence="3">Uncharacterized protein</fullName>
    </submittedName>
</protein>
<dbReference type="Proteomes" id="UP000490060">
    <property type="component" value="Unassembled WGS sequence"/>
</dbReference>
<keyword evidence="2" id="KW-1133">Transmembrane helix</keyword>
<dbReference type="RefSeq" id="WP_172505701.1">
    <property type="nucleotide sequence ID" value="NZ_OENE01000035.1"/>
</dbReference>
<feature type="transmembrane region" description="Helical" evidence="2">
    <location>
        <begin position="120"/>
        <end position="139"/>
    </location>
</feature>
<keyword evidence="2" id="KW-0472">Membrane</keyword>
<name>A0A2I2MAA6_9FLAO</name>
<dbReference type="EMBL" id="OENE01000035">
    <property type="protein sequence ID" value="SOU89461.1"/>
    <property type="molecule type" value="Genomic_DNA"/>
</dbReference>
<reference evidence="3 4" key="1">
    <citation type="submission" date="2017-11" db="EMBL/GenBank/DDBJ databases">
        <authorList>
            <person name="Duchaud E."/>
        </authorList>
    </citation>
    <scope>NUCLEOTIDE SEQUENCE [LARGE SCALE GENOMIC DNA]</scope>
    <source>
        <strain evidence="3 4">TNO010</strain>
    </source>
</reference>
<evidence type="ECO:0000256" key="2">
    <source>
        <dbReference type="SAM" id="Phobius"/>
    </source>
</evidence>
<accession>A0A2I2MAA6</accession>
<proteinExistence type="predicted"/>
<feature type="region of interest" description="Disordered" evidence="1">
    <location>
        <begin position="172"/>
        <end position="217"/>
    </location>
</feature>